<evidence type="ECO:0000259" key="4">
    <source>
        <dbReference type="PROSITE" id="PS01124"/>
    </source>
</evidence>
<accession>A0A6J5E7P6</accession>
<dbReference type="PANTHER" id="PTHR46796">
    <property type="entry name" value="HTH-TYPE TRANSCRIPTIONAL ACTIVATOR RHAS-RELATED"/>
    <property type="match status" value="1"/>
</dbReference>
<gene>
    <name evidence="5" type="primary">rhaS_17</name>
    <name evidence="5" type="ORF">LMG29739_03605</name>
</gene>
<dbReference type="InterPro" id="IPR050204">
    <property type="entry name" value="AraC_XylS_family_regulators"/>
</dbReference>
<proteinExistence type="predicted"/>
<dbReference type="AlphaFoldDB" id="A0A6J5E7P6"/>
<dbReference type="PROSITE" id="PS01124">
    <property type="entry name" value="HTH_ARAC_FAMILY_2"/>
    <property type="match status" value="1"/>
</dbReference>
<dbReference type="SUPFAM" id="SSF46689">
    <property type="entry name" value="Homeodomain-like"/>
    <property type="match status" value="1"/>
</dbReference>
<organism evidence="5 6">
    <name type="scientific">Paraburkholderia solisilvae</name>
    <dbReference type="NCBI Taxonomy" id="624376"/>
    <lineage>
        <taxon>Bacteria</taxon>
        <taxon>Pseudomonadati</taxon>
        <taxon>Pseudomonadota</taxon>
        <taxon>Betaproteobacteria</taxon>
        <taxon>Burkholderiales</taxon>
        <taxon>Burkholderiaceae</taxon>
        <taxon>Paraburkholderia</taxon>
    </lineage>
</organism>
<dbReference type="InterPro" id="IPR018060">
    <property type="entry name" value="HTH_AraC"/>
</dbReference>
<evidence type="ECO:0000256" key="3">
    <source>
        <dbReference type="ARBA" id="ARBA00023163"/>
    </source>
</evidence>
<reference evidence="5 6" key="1">
    <citation type="submission" date="2020-04" db="EMBL/GenBank/DDBJ databases">
        <authorList>
            <person name="De Canck E."/>
        </authorList>
    </citation>
    <scope>NUCLEOTIDE SEQUENCE [LARGE SCALE GENOMIC DNA]</scope>
    <source>
        <strain evidence="5 6">LMG 29739</strain>
    </source>
</reference>
<name>A0A6J5E7P6_9BURK</name>
<dbReference type="PANTHER" id="PTHR46796:SF6">
    <property type="entry name" value="ARAC SUBFAMILY"/>
    <property type="match status" value="1"/>
</dbReference>
<dbReference type="InterPro" id="IPR009057">
    <property type="entry name" value="Homeodomain-like_sf"/>
</dbReference>
<evidence type="ECO:0000256" key="1">
    <source>
        <dbReference type="ARBA" id="ARBA00023015"/>
    </source>
</evidence>
<dbReference type="RefSeq" id="WP_175112291.1">
    <property type="nucleotide sequence ID" value="NZ_CADIKF010000028.1"/>
</dbReference>
<dbReference type="Pfam" id="PF14525">
    <property type="entry name" value="AraC_binding_2"/>
    <property type="match status" value="1"/>
</dbReference>
<dbReference type="PRINTS" id="PR00032">
    <property type="entry name" value="HTHARAC"/>
</dbReference>
<keyword evidence="3" id="KW-0804">Transcription</keyword>
<keyword evidence="6" id="KW-1185">Reference proteome</keyword>
<feature type="domain" description="HTH araC/xylS-type" evidence="4">
    <location>
        <begin position="213"/>
        <end position="315"/>
    </location>
</feature>
<evidence type="ECO:0000313" key="5">
    <source>
        <dbReference type="EMBL" id="CAB3761331.1"/>
    </source>
</evidence>
<dbReference type="Gene3D" id="1.10.10.60">
    <property type="entry name" value="Homeodomain-like"/>
    <property type="match status" value="1"/>
</dbReference>
<keyword evidence="1" id="KW-0805">Transcription regulation</keyword>
<dbReference type="InterPro" id="IPR020449">
    <property type="entry name" value="Tscrpt_reg_AraC-type_HTH"/>
</dbReference>
<dbReference type="Proteomes" id="UP000494329">
    <property type="component" value="Unassembled WGS sequence"/>
</dbReference>
<dbReference type="Pfam" id="PF12833">
    <property type="entry name" value="HTH_18"/>
    <property type="match status" value="1"/>
</dbReference>
<evidence type="ECO:0000256" key="2">
    <source>
        <dbReference type="ARBA" id="ARBA00023125"/>
    </source>
</evidence>
<dbReference type="InterPro" id="IPR035418">
    <property type="entry name" value="AraC-bd_2"/>
</dbReference>
<evidence type="ECO:0000313" key="6">
    <source>
        <dbReference type="Proteomes" id="UP000494329"/>
    </source>
</evidence>
<sequence>MSDSIVTKADLEVEANLRDWRKRVFENWGMHCDLGSTMHARSSVHSWALGRVKVATAEFGSQAWTSAGPASPAAVWRKDAMTLKLVQSGSIELEHDGRCERFGIGSVVLVDCAANYRESFEEDTQIVLMQFPKQALFERGFRRAAGGGFDAADATAPDVRALRDFVLHAARQGEAPSMRVRGRLGEQLLDTLDVVADTAAGSRRARSGEATLYRAKRVIEQHFGDTALNPEQVATHAHASVDHLHRLFRAEGITLMGYVWRVRLAKAMHLLSQDEGRHHMQIQQVAYQCGFATPAHFSRVFRKQYGVTPREAMDAAH</sequence>
<dbReference type="EMBL" id="CADIKF010000028">
    <property type="protein sequence ID" value="CAB3761331.1"/>
    <property type="molecule type" value="Genomic_DNA"/>
</dbReference>
<dbReference type="SMART" id="SM00342">
    <property type="entry name" value="HTH_ARAC"/>
    <property type="match status" value="1"/>
</dbReference>
<protein>
    <submittedName>
        <fullName evidence="5">HTH-type transcriptional activator RhaS</fullName>
    </submittedName>
</protein>
<keyword evidence="2" id="KW-0238">DNA-binding</keyword>
<dbReference type="GO" id="GO:0003700">
    <property type="term" value="F:DNA-binding transcription factor activity"/>
    <property type="evidence" value="ECO:0007669"/>
    <property type="project" value="InterPro"/>
</dbReference>
<dbReference type="GO" id="GO:0043565">
    <property type="term" value="F:sequence-specific DNA binding"/>
    <property type="evidence" value="ECO:0007669"/>
    <property type="project" value="InterPro"/>
</dbReference>